<dbReference type="InterPro" id="IPR011989">
    <property type="entry name" value="ARM-like"/>
</dbReference>
<dbReference type="InParanoid" id="A0A1X7TE80"/>
<reference evidence="1" key="1">
    <citation type="submission" date="2017-05" db="UniProtKB">
        <authorList>
            <consortium name="EnsemblMetazoa"/>
        </authorList>
    </citation>
    <scope>IDENTIFICATION</scope>
</reference>
<proteinExistence type="predicted"/>
<dbReference type="STRING" id="400682.A0A1X7TE80"/>
<dbReference type="EnsemblMetazoa" id="Aqu2.1.12915_001">
    <property type="protein sequence ID" value="Aqu2.1.12915_001"/>
    <property type="gene ID" value="Aqu2.1.12915"/>
</dbReference>
<sequence length="133" mass="14948">MFHSFAICCKDLCSVIGPASTEEVILCKDEIWGVRKDLDDVKTGVLAHLSEFFEMLPSDVRKENFPSILNGILDTENERNWRYRDSLADSSFVESKVEPVGELIVLLIFDTAKFPLDTFSGDVDELLVLCDAV</sequence>
<accession>A0A1X7TE80</accession>
<evidence type="ECO:0000313" key="1">
    <source>
        <dbReference type="EnsemblMetazoa" id="Aqu2.1.12915_001"/>
    </source>
</evidence>
<name>A0A1X7TE80_AMPQE</name>
<dbReference type="Gene3D" id="1.25.10.10">
    <property type="entry name" value="Leucine-rich Repeat Variant"/>
    <property type="match status" value="1"/>
</dbReference>
<dbReference type="OrthoDB" id="340346at2759"/>
<organism evidence="1">
    <name type="scientific">Amphimedon queenslandica</name>
    <name type="common">Sponge</name>
    <dbReference type="NCBI Taxonomy" id="400682"/>
    <lineage>
        <taxon>Eukaryota</taxon>
        <taxon>Metazoa</taxon>
        <taxon>Porifera</taxon>
        <taxon>Demospongiae</taxon>
        <taxon>Heteroscleromorpha</taxon>
        <taxon>Haplosclerida</taxon>
        <taxon>Niphatidae</taxon>
        <taxon>Amphimedon</taxon>
    </lineage>
</organism>
<dbReference type="AlphaFoldDB" id="A0A1X7TE80"/>
<protein>
    <submittedName>
        <fullName evidence="1">Uncharacterized protein</fullName>
    </submittedName>
</protein>